<dbReference type="RefSeq" id="WP_281465976.1">
    <property type="nucleotide sequence ID" value="NZ_CP124535.1"/>
</dbReference>
<keyword evidence="8" id="KW-1185">Reference proteome</keyword>
<feature type="domain" description="HTH iclR-type" evidence="5">
    <location>
        <begin position="54"/>
        <end position="116"/>
    </location>
</feature>
<dbReference type="Gene3D" id="1.10.10.10">
    <property type="entry name" value="Winged helix-like DNA-binding domain superfamily/Winged helix DNA-binding domain"/>
    <property type="match status" value="1"/>
</dbReference>
<evidence type="ECO:0000256" key="2">
    <source>
        <dbReference type="ARBA" id="ARBA00023125"/>
    </source>
</evidence>
<proteinExistence type="predicted"/>
<reference evidence="7 8" key="1">
    <citation type="submission" date="2023-04" db="EMBL/GenBank/DDBJ databases">
        <title>YMD61, complete Genome.</title>
        <authorList>
            <person name="Zhang J."/>
        </authorList>
    </citation>
    <scope>NUCLEOTIDE SEQUENCE [LARGE SCALE GENOMIC DNA]</scope>
    <source>
        <strain evidence="7 8">YMD61</strain>
    </source>
</reference>
<dbReference type="InterPro" id="IPR014757">
    <property type="entry name" value="Tscrpt_reg_IclR_C"/>
</dbReference>
<accession>A0ABY8Q586</accession>
<feature type="domain" description="IclR-ED" evidence="6">
    <location>
        <begin position="117"/>
        <end position="299"/>
    </location>
</feature>
<dbReference type="PANTHER" id="PTHR30136:SF24">
    <property type="entry name" value="HTH-TYPE TRANSCRIPTIONAL REPRESSOR ALLR"/>
    <property type="match status" value="1"/>
</dbReference>
<evidence type="ECO:0000313" key="8">
    <source>
        <dbReference type="Proteomes" id="UP001230978"/>
    </source>
</evidence>
<dbReference type="Pfam" id="PF01614">
    <property type="entry name" value="IclR_C"/>
    <property type="match status" value="1"/>
</dbReference>
<dbReference type="InterPro" id="IPR029016">
    <property type="entry name" value="GAF-like_dom_sf"/>
</dbReference>
<name>A0ABY8Q586_9RHOB</name>
<keyword evidence="4" id="KW-0472">Membrane</keyword>
<keyword evidence="4" id="KW-0812">Transmembrane</keyword>
<dbReference type="PROSITE" id="PS51077">
    <property type="entry name" value="HTH_ICLR"/>
    <property type="match status" value="1"/>
</dbReference>
<evidence type="ECO:0000259" key="6">
    <source>
        <dbReference type="PROSITE" id="PS51078"/>
    </source>
</evidence>
<keyword evidence="1" id="KW-0805">Transcription regulation</keyword>
<dbReference type="PANTHER" id="PTHR30136">
    <property type="entry name" value="HELIX-TURN-HELIX TRANSCRIPTIONAL REGULATOR, ICLR FAMILY"/>
    <property type="match status" value="1"/>
</dbReference>
<gene>
    <name evidence="7" type="ORF">QF092_17540</name>
</gene>
<dbReference type="InterPro" id="IPR050707">
    <property type="entry name" value="HTH_MetabolicPath_Reg"/>
</dbReference>
<dbReference type="SUPFAM" id="SSF55781">
    <property type="entry name" value="GAF domain-like"/>
    <property type="match status" value="1"/>
</dbReference>
<keyword evidence="4" id="KW-1133">Transmembrane helix</keyword>
<protein>
    <submittedName>
        <fullName evidence="7">IclR family transcriptional regulator</fullName>
    </submittedName>
</protein>
<dbReference type="EMBL" id="CP124535">
    <property type="protein sequence ID" value="WGV16033.1"/>
    <property type="molecule type" value="Genomic_DNA"/>
</dbReference>
<evidence type="ECO:0000256" key="1">
    <source>
        <dbReference type="ARBA" id="ARBA00023015"/>
    </source>
</evidence>
<sequence length="305" mass="33361">MAVPTIFFIGFLRVVSLLSTLFTLLLLCDKLESRNHSDDGFPMNTAQPKRAQSMKTIDKAMTLLNLFTTETPEFRLVDIARAAGLDKVTAMRLLNSLVAGGLLEQHPETRKYRLGTAILRLARIRETAFPMISTLQPIVDRLSEETGESGHASLASEVGLTTIALCEPNRSTRVWIDPTQVLPFHATASGIVYLAHLPKSEAEALLARSSDKRYTAETATREQLIQRMDDARRLGYAKSIGGFEVDTAGFAAPVFDWHGKVIATMGLACVRSRLDDANHDHLIRAVVHAAHAATKAFGGKSPDAP</sequence>
<dbReference type="SMART" id="SM00346">
    <property type="entry name" value="HTH_ICLR"/>
    <property type="match status" value="1"/>
</dbReference>
<evidence type="ECO:0000256" key="3">
    <source>
        <dbReference type="ARBA" id="ARBA00023163"/>
    </source>
</evidence>
<dbReference type="InterPro" id="IPR036390">
    <property type="entry name" value="WH_DNA-bd_sf"/>
</dbReference>
<dbReference type="InterPro" id="IPR036388">
    <property type="entry name" value="WH-like_DNA-bd_sf"/>
</dbReference>
<dbReference type="PROSITE" id="PS51078">
    <property type="entry name" value="ICLR_ED"/>
    <property type="match status" value="1"/>
</dbReference>
<evidence type="ECO:0000259" key="5">
    <source>
        <dbReference type="PROSITE" id="PS51077"/>
    </source>
</evidence>
<dbReference type="Proteomes" id="UP001230978">
    <property type="component" value="Chromosome"/>
</dbReference>
<keyword evidence="3" id="KW-0804">Transcription</keyword>
<keyword evidence="2" id="KW-0238">DNA-binding</keyword>
<evidence type="ECO:0000256" key="4">
    <source>
        <dbReference type="SAM" id="Phobius"/>
    </source>
</evidence>
<organism evidence="7 8">
    <name type="scientific">Fuscovulum ytuae</name>
    <dbReference type="NCBI Taxonomy" id="3042299"/>
    <lineage>
        <taxon>Bacteria</taxon>
        <taxon>Pseudomonadati</taxon>
        <taxon>Pseudomonadota</taxon>
        <taxon>Alphaproteobacteria</taxon>
        <taxon>Rhodobacterales</taxon>
        <taxon>Paracoccaceae</taxon>
        <taxon>Fuscovulum</taxon>
    </lineage>
</organism>
<dbReference type="Pfam" id="PF09339">
    <property type="entry name" value="HTH_IclR"/>
    <property type="match status" value="1"/>
</dbReference>
<dbReference type="Gene3D" id="3.30.450.40">
    <property type="match status" value="1"/>
</dbReference>
<dbReference type="InterPro" id="IPR005471">
    <property type="entry name" value="Tscrpt_reg_IclR_N"/>
</dbReference>
<dbReference type="SUPFAM" id="SSF46785">
    <property type="entry name" value="Winged helix' DNA-binding domain"/>
    <property type="match status" value="1"/>
</dbReference>
<evidence type="ECO:0000313" key="7">
    <source>
        <dbReference type="EMBL" id="WGV16033.1"/>
    </source>
</evidence>
<feature type="transmembrane region" description="Helical" evidence="4">
    <location>
        <begin position="6"/>
        <end position="27"/>
    </location>
</feature>